<dbReference type="EMBL" id="JADWDC010000072">
    <property type="protein sequence ID" value="MCC0179218.1"/>
    <property type="molecule type" value="Genomic_DNA"/>
</dbReference>
<dbReference type="PIRSF" id="PIRSF000390">
    <property type="entry name" value="PLP_StrS"/>
    <property type="match status" value="1"/>
</dbReference>
<dbReference type="InterPro" id="IPR015422">
    <property type="entry name" value="PyrdxlP-dep_Trfase_small"/>
</dbReference>
<organism evidence="9 10">
    <name type="scientific">Waterburya agarophytonicola KI4</name>
    <dbReference type="NCBI Taxonomy" id="2874699"/>
    <lineage>
        <taxon>Bacteria</taxon>
        <taxon>Bacillati</taxon>
        <taxon>Cyanobacteriota</taxon>
        <taxon>Cyanophyceae</taxon>
        <taxon>Pleurocapsales</taxon>
        <taxon>Hyellaceae</taxon>
        <taxon>Waterburya</taxon>
        <taxon>Waterburya agarophytonicola</taxon>
    </lineage>
</organism>
<accession>A0A964FL81</accession>
<protein>
    <submittedName>
        <fullName evidence="9">Aminotransferase class I/II-fold pyridoxal phosphate-dependent enzyme</fullName>
    </submittedName>
</protein>
<dbReference type="GO" id="GO:0008483">
    <property type="term" value="F:transaminase activity"/>
    <property type="evidence" value="ECO:0007669"/>
    <property type="project" value="UniProtKB-KW"/>
</dbReference>
<keyword evidence="3" id="KW-0808">Transferase</keyword>
<comment type="similarity">
    <text evidence="5 8">Belongs to the DegT/DnrJ/EryC1 family.</text>
</comment>
<dbReference type="Proteomes" id="UP000729733">
    <property type="component" value="Unassembled WGS sequence"/>
</dbReference>
<dbReference type="GO" id="GO:0030170">
    <property type="term" value="F:pyridoxal phosphate binding"/>
    <property type="evidence" value="ECO:0007669"/>
    <property type="project" value="TreeGrafter"/>
</dbReference>
<evidence type="ECO:0000256" key="6">
    <source>
        <dbReference type="PIRSR" id="PIRSR000390-1"/>
    </source>
</evidence>
<evidence type="ECO:0000313" key="9">
    <source>
        <dbReference type="EMBL" id="MCC0179218.1"/>
    </source>
</evidence>
<proteinExistence type="inferred from homology"/>
<comment type="caution">
    <text evidence="9">The sequence shown here is derived from an EMBL/GenBank/DDBJ whole genome shotgun (WGS) entry which is preliminary data.</text>
</comment>
<comment type="cofactor">
    <cofactor evidence="1">
        <name>pyridoxal 5'-phosphate</name>
        <dbReference type="ChEBI" id="CHEBI:597326"/>
    </cofactor>
</comment>
<dbReference type="PANTHER" id="PTHR30244:SF34">
    <property type="entry name" value="DTDP-4-AMINO-4,6-DIDEOXYGALACTOSE TRANSAMINASE"/>
    <property type="match status" value="1"/>
</dbReference>
<keyword evidence="4 7" id="KW-0663">Pyridoxal phosphate</keyword>
<evidence type="ECO:0000256" key="3">
    <source>
        <dbReference type="ARBA" id="ARBA00022679"/>
    </source>
</evidence>
<sequence length="377" mass="41616">MKKQILLSTPHMGEQERKFVTEAFDTNWVAPIGPNVDAFEREFSTLVGSQYSAALSSGTAALHLALKLVGVEAGDEVFCSTFTFIASASPITYLGAKPVFIDSDRTSWNMDPNLLSEALAQKAKVNKLPKAVVLVHLYGQSADIEPILEICDRYSVPLIEDAAEALGATYKNTSPGTWGRAGIFSFNGNKIITTSGGGMLVSDDGDLIEKARFLATQARDPEPHYEHTQIGFNYRLSNISAGIGRGQLAVLSERVAARCRNFATYKSALGDLPGIEFMPEPDYGKSTHWLSCLTFDPNVAKIDREQVRLHLAKHNIETRPLWKPMHLQPVFSDCECFNSRVSEELFQKGLCIPSGSNLSEEDLSRVITEIKKVYRHQ</sequence>
<dbReference type="Gene3D" id="3.40.640.10">
    <property type="entry name" value="Type I PLP-dependent aspartate aminotransferase-like (Major domain)"/>
    <property type="match status" value="1"/>
</dbReference>
<keyword evidence="10" id="KW-1185">Reference proteome</keyword>
<dbReference type="PANTHER" id="PTHR30244">
    <property type="entry name" value="TRANSAMINASE"/>
    <property type="match status" value="1"/>
</dbReference>
<evidence type="ECO:0000256" key="1">
    <source>
        <dbReference type="ARBA" id="ARBA00001933"/>
    </source>
</evidence>
<gene>
    <name evidence="9" type="ORF">I4641_19835</name>
</gene>
<dbReference type="InterPro" id="IPR000653">
    <property type="entry name" value="DegT/StrS_aminotransferase"/>
</dbReference>
<evidence type="ECO:0000256" key="7">
    <source>
        <dbReference type="PIRSR" id="PIRSR000390-2"/>
    </source>
</evidence>
<evidence type="ECO:0000256" key="4">
    <source>
        <dbReference type="ARBA" id="ARBA00022898"/>
    </source>
</evidence>
<dbReference type="InterPro" id="IPR015421">
    <property type="entry name" value="PyrdxlP-dep_Trfase_major"/>
</dbReference>
<dbReference type="Gene3D" id="3.90.1150.10">
    <property type="entry name" value="Aspartate Aminotransferase, domain 1"/>
    <property type="match status" value="1"/>
</dbReference>
<evidence type="ECO:0000256" key="8">
    <source>
        <dbReference type="RuleBase" id="RU004508"/>
    </source>
</evidence>
<feature type="active site" description="Proton acceptor" evidence="6">
    <location>
        <position position="190"/>
    </location>
</feature>
<dbReference type="Pfam" id="PF01041">
    <property type="entry name" value="DegT_DnrJ_EryC1"/>
    <property type="match status" value="1"/>
</dbReference>
<dbReference type="FunFam" id="3.40.640.10:FF:000090">
    <property type="entry name" value="Pyridoxal phosphate-dependent aminotransferase"/>
    <property type="match status" value="1"/>
</dbReference>
<dbReference type="SUPFAM" id="SSF53383">
    <property type="entry name" value="PLP-dependent transferases"/>
    <property type="match status" value="1"/>
</dbReference>
<feature type="modified residue" description="N6-(pyridoxal phosphate)lysine" evidence="7">
    <location>
        <position position="190"/>
    </location>
</feature>
<dbReference type="InterPro" id="IPR015424">
    <property type="entry name" value="PyrdxlP-dep_Trfase"/>
</dbReference>
<evidence type="ECO:0000256" key="2">
    <source>
        <dbReference type="ARBA" id="ARBA00022576"/>
    </source>
</evidence>
<dbReference type="AlphaFoldDB" id="A0A964FL81"/>
<dbReference type="CDD" id="cd00616">
    <property type="entry name" value="AHBA_syn"/>
    <property type="match status" value="1"/>
</dbReference>
<name>A0A964FL81_9CYAN</name>
<reference evidence="9" key="1">
    <citation type="journal article" date="2021" name="Antonie Van Leeuwenhoek">
        <title>Draft genome and description of Waterburya agarophytonicola gen. nov. sp. nov. (Pleurocapsales, Cyanobacteria): a seaweed symbiont.</title>
        <authorList>
            <person name="Bonthond G."/>
            <person name="Shalygin S."/>
            <person name="Bayer T."/>
            <person name="Weinberger F."/>
        </authorList>
    </citation>
    <scope>NUCLEOTIDE SEQUENCE</scope>
    <source>
        <strain evidence="9">KI4</strain>
    </source>
</reference>
<evidence type="ECO:0000313" key="10">
    <source>
        <dbReference type="Proteomes" id="UP000729733"/>
    </source>
</evidence>
<dbReference type="GO" id="GO:0000271">
    <property type="term" value="P:polysaccharide biosynthetic process"/>
    <property type="evidence" value="ECO:0007669"/>
    <property type="project" value="TreeGrafter"/>
</dbReference>
<evidence type="ECO:0000256" key="5">
    <source>
        <dbReference type="ARBA" id="ARBA00037999"/>
    </source>
</evidence>
<dbReference type="RefSeq" id="WP_229642320.1">
    <property type="nucleotide sequence ID" value="NZ_JADWDC010000072.1"/>
</dbReference>
<keyword evidence="2 9" id="KW-0032">Aminotransferase</keyword>